<evidence type="ECO:0000256" key="1">
    <source>
        <dbReference type="SAM" id="MobiDB-lite"/>
    </source>
</evidence>
<dbReference type="AlphaFoldDB" id="A0AA88H5I6"/>
<comment type="caution">
    <text evidence="2">The sequence shown here is derived from an EMBL/GenBank/DDBJ whole genome shotgun (WGS) entry which is preliminary data.</text>
</comment>
<feature type="non-terminal residue" evidence="2">
    <location>
        <position position="848"/>
    </location>
</feature>
<protein>
    <recommendedName>
        <fullName evidence="4">Ubiquitin-like protease family profile domain-containing protein</fullName>
    </recommendedName>
</protein>
<gene>
    <name evidence="2" type="ORF">QYM36_019253</name>
</gene>
<evidence type="ECO:0000313" key="3">
    <source>
        <dbReference type="Proteomes" id="UP001187531"/>
    </source>
</evidence>
<keyword evidence="3" id="KW-1185">Reference proteome</keyword>
<dbReference type="Proteomes" id="UP001187531">
    <property type="component" value="Unassembled WGS sequence"/>
</dbReference>
<feature type="region of interest" description="Disordered" evidence="1">
    <location>
        <begin position="1"/>
        <end position="43"/>
    </location>
</feature>
<reference evidence="2" key="1">
    <citation type="submission" date="2023-07" db="EMBL/GenBank/DDBJ databases">
        <title>Chromosome-level genome assembly of Artemia franciscana.</title>
        <authorList>
            <person name="Jo E."/>
        </authorList>
    </citation>
    <scope>NUCLEOTIDE SEQUENCE</scope>
    <source>
        <tissue evidence="2">Whole body</tissue>
    </source>
</reference>
<accession>A0AA88H5I6</accession>
<sequence>MEERPERASSVKPQLADAMEETPKEVSSEESSEPTKTRWWEPTQMVKVNEKSESGDESIASQDLSVFVQQFINKYKEIQEKLKVQRSNQEYSREYEYEMVSTICKSTEKGEQQEDEINEDDFQTHFESKVLEKIDIEGNFENDKQGMKFKECMEIKECKDMEKIDLQESTLEYFELEFQVNDVYNENEDKITPQKRSNVNKTVYKPMNYVKTWTLTKHRCIVHKEDFQKDQPSVIQVNYGTSLRNPVDPHINETKKYSSLSKKVKNFQKDRSSVIQEIRGASLCNPVDLHVYETKKPALKSTEAAIILKTAHETSISRFKLCKNTISSYPAAAHCWLQYWINAKHALQKMGTPKEDIKVAQDNILQLLRSKNKDKYNQIRTERLVKWSIPALNYFQVNLESDMLNLKPLNRAQGRQVLSNLKYLMDGVDKHYTELELCSCGIAPQLDSSSCGLFVVKHAQDYANGISYLGSALSFDLPSTSKYKRSKGRSTVFNQKVIDLYNDDTEMANLKTVELMNKYRKELAVQVQRSNKEYSTEYDYEMVSTICKSTEEGEQQGDEINEDGFKTHFESKVLEKIDIEGNFENDKLGMKFKECMEIKECKDMEKIDLQESMLEYFELEFQVNDVYNENDDKITPQQRSNVNKTVYTANELCKDKDLDSYEAQMYSTQSEKNKSALNKSFLNVSFLSKKEGDFQKDRPSVIQVKHGTSLRNPVHPHINGTKKYSSLSKKVQNFQKDRSSVIQKIRGASLCNPVYLHVYETKKSALKSTAAAIILKTAHETSISSKKIAKTTMMMPREHFHKELSKTVNELQTNVPRSQRQAAHCWLQYWINAKHALQKMGTPKEDIK</sequence>
<name>A0AA88H5I6_ARTSF</name>
<organism evidence="2 3">
    <name type="scientific">Artemia franciscana</name>
    <name type="common">Brine shrimp</name>
    <name type="synonym">Artemia sanfranciscana</name>
    <dbReference type="NCBI Taxonomy" id="6661"/>
    <lineage>
        <taxon>Eukaryota</taxon>
        <taxon>Metazoa</taxon>
        <taxon>Ecdysozoa</taxon>
        <taxon>Arthropoda</taxon>
        <taxon>Crustacea</taxon>
        <taxon>Branchiopoda</taxon>
        <taxon>Anostraca</taxon>
        <taxon>Artemiidae</taxon>
        <taxon>Artemia</taxon>
    </lineage>
</organism>
<dbReference type="EMBL" id="JAVRJZ010000797">
    <property type="protein sequence ID" value="KAK2702123.1"/>
    <property type="molecule type" value="Genomic_DNA"/>
</dbReference>
<evidence type="ECO:0008006" key="4">
    <source>
        <dbReference type="Google" id="ProtNLM"/>
    </source>
</evidence>
<feature type="compositionally biased region" description="Basic and acidic residues" evidence="1">
    <location>
        <begin position="21"/>
        <end position="39"/>
    </location>
</feature>
<proteinExistence type="predicted"/>
<evidence type="ECO:0000313" key="2">
    <source>
        <dbReference type="EMBL" id="KAK2702123.1"/>
    </source>
</evidence>